<dbReference type="RefSeq" id="XP_016759645.1">
    <property type="nucleotide sequence ID" value="XM_016909045.1"/>
</dbReference>
<evidence type="ECO:0000256" key="2">
    <source>
        <dbReference type="ARBA" id="ARBA00022723"/>
    </source>
</evidence>
<proteinExistence type="predicted"/>
<evidence type="ECO:0000259" key="3">
    <source>
        <dbReference type="Pfam" id="PF13359"/>
    </source>
</evidence>
<feature type="domain" description="DDE Tnp4" evidence="3">
    <location>
        <begin position="9"/>
        <end position="44"/>
    </location>
</feature>
<organism evidence="4 5">
    <name type="scientific">Sphaerulina musiva (strain SO2202)</name>
    <name type="common">Poplar stem canker fungus</name>
    <name type="synonym">Septoria musiva</name>
    <dbReference type="NCBI Taxonomy" id="692275"/>
    <lineage>
        <taxon>Eukaryota</taxon>
        <taxon>Fungi</taxon>
        <taxon>Dikarya</taxon>
        <taxon>Ascomycota</taxon>
        <taxon>Pezizomycotina</taxon>
        <taxon>Dothideomycetes</taxon>
        <taxon>Dothideomycetidae</taxon>
        <taxon>Mycosphaerellales</taxon>
        <taxon>Mycosphaerellaceae</taxon>
        <taxon>Sphaerulina</taxon>
    </lineage>
</organism>
<dbReference type="GeneID" id="27906182"/>
<dbReference type="EMBL" id="KB456266">
    <property type="protein sequence ID" value="EMF11524.1"/>
    <property type="molecule type" value="Genomic_DNA"/>
</dbReference>
<comment type="cofactor">
    <cofactor evidence="1">
        <name>a divalent metal cation</name>
        <dbReference type="ChEBI" id="CHEBI:60240"/>
    </cofactor>
</comment>
<dbReference type="InterPro" id="IPR027806">
    <property type="entry name" value="HARBI1_dom"/>
</dbReference>
<evidence type="ECO:0000313" key="5">
    <source>
        <dbReference type="Proteomes" id="UP000016931"/>
    </source>
</evidence>
<reference evidence="4 5" key="1">
    <citation type="journal article" date="2012" name="PLoS Pathog.">
        <title>Diverse lifestyles and strategies of plant pathogenesis encoded in the genomes of eighteen Dothideomycetes fungi.</title>
        <authorList>
            <person name="Ohm R.A."/>
            <person name="Feau N."/>
            <person name="Henrissat B."/>
            <person name="Schoch C.L."/>
            <person name="Horwitz B.A."/>
            <person name="Barry K.W."/>
            <person name="Condon B.J."/>
            <person name="Copeland A.C."/>
            <person name="Dhillon B."/>
            <person name="Glaser F."/>
            <person name="Hesse C.N."/>
            <person name="Kosti I."/>
            <person name="LaButti K."/>
            <person name="Lindquist E.A."/>
            <person name="Lucas S."/>
            <person name="Salamov A.A."/>
            <person name="Bradshaw R.E."/>
            <person name="Ciuffetti L."/>
            <person name="Hamelin R.C."/>
            <person name="Kema G.H.J."/>
            <person name="Lawrence C."/>
            <person name="Scott J.A."/>
            <person name="Spatafora J.W."/>
            <person name="Turgeon B.G."/>
            <person name="de Wit P.J.G.M."/>
            <person name="Zhong S."/>
            <person name="Goodwin S.B."/>
            <person name="Grigoriev I.V."/>
        </authorList>
    </citation>
    <scope>NUCLEOTIDE SEQUENCE [LARGE SCALE GENOMIC DNA]</scope>
    <source>
        <strain evidence="4 5">SO2202</strain>
    </source>
</reference>
<dbReference type="HOGENOM" id="CLU_3112209_0_0_1"/>
<dbReference type="Pfam" id="PF13359">
    <property type="entry name" value="DDE_Tnp_4"/>
    <property type="match status" value="1"/>
</dbReference>
<gene>
    <name evidence="4" type="ORF">SEPMUDRAFT_47873</name>
</gene>
<accession>M3BW26</accession>
<name>M3BW26_SPHMS</name>
<dbReference type="Proteomes" id="UP000016931">
    <property type="component" value="Unassembled WGS sequence"/>
</dbReference>
<dbReference type="OrthoDB" id="5421058at2759"/>
<feature type="non-terminal residue" evidence="4">
    <location>
        <position position="1"/>
    </location>
</feature>
<evidence type="ECO:0000256" key="1">
    <source>
        <dbReference type="ARBA" id="ARBA00001968"/>
    </source>
</evidence>
<keyword evidence="5" id="KW-1185">Reference proteome</keyword>
<evidence type="ECO:0000313" key="4">
    <source>
        <dbReference type="EMBL" id="EMF11524.1"/>
    </source>
</evidence>
<keyword evidence="2" id="KW-0479">Metal-binding</keyword>
<dbReference type="GO" id="GO:0046872">
    <property type="term" value="F:metal ion binding"/>
    <property type="evidence" value="ECO:0007669"/>
    <property type="project" value="UniProtKB-KW"/>
</dbReference>
<protein>
    <recommendedName>
        <fullName evidence="3">DDE Tnp4 domain-containing protein</fullName>
    </recommendedName>
</protein>
<dbReference type="AlphaFoldDB" id="M3BW26"/>
<sequence>ADLRPIDKKELFNLRYSLLRNIVERVFGVLKNRFYILKKRTKYSIYIYRSS</sequence>